<comment type="caution">
    <text evidence="2">The sequence shown here is derived from an EMBL/GenBank/DDBJ whole genome shotgun (WGS) entry which is preliminary data.</text>
</comment>
<organism evidence="2 3">
    <name type="scientific">Flavipsychrobacter stenotrophus</name>
    <dbReference type="NCBI Taxonomy" id="2077091"/>
    <lineage>
        <taxon>Bacteria</taxon>
        <taxon>Pseudomonadati</taxon>
        <taxon>Bacteroidota</taxon>
        <taxon>Chitinophagia</taxon>
        <taxon>Chitinophagales</taxon>
        <taxon>Chitinophagaceae</taxon>
        <taxon>Flavipsychrobacter</taxon>
    </lineage>
</organism>
<dbReference type="SUPFAM" id="SSF48452">
    <property type="entry name" value="TPR-like"/>
    <property type="match status" value="2"/>
</dbReference>
<dbReference type="AlphaFoldDB" id="A0A2S7SYL8"/>
<dbReference type="Proteomes" id="UP000239872">
    <property type="component" value="Unassembled WGS sequence"/>
</dbReference>
<dbReference type="PANTHER" id="PTHR12558">
    <property type="entry name" value="CELL DIVISION CYCLE 16,23,27"/>
    <property type="match status" value="1"/>
</dbReference>
<evidence type="ECO:0000313" key="3">
    <source>
        <dbReference type="Proteomes" id="UP000239872"/>
    </source>
</evidence>
<dbReference type="EMBL" id="PPSL01000002">
    <property type="protein sequence ID" value="PQJ11707.1"/>
    <property type="molecule type" value="Genomic_DNA"/>
</dbReference>
<keyword evidence="3" id="KW-1185">Reference proteome</keyword>
<feature type="signal peptide" evidence="1">
    <location>
        <begin position="1"/>
        <end position="28"/>
    </location>
</feature>
<gene>
    <name evidence="2" type="ORF">CJD36_007895</name>
</gene>
<dbReference type="OrthoDB" id="9763354at2"/>
<evidence type="ECO:0000256" key="1">
    <source>
        <dbReference type="SAM" id="SignalP"/>
    </source>
</evidence>
<name>A0A2S7SYL8_9BACT</name>
<sequence length="617" mass="69786">MKNMQVSKWPKMLMVSAGLICASYTANAQLTWTPPAPPPVNYLEKAQGYVATKNYDSAIIIYKKLYEESGEAMYTPYFNTLLEAKKYKDAEKLASSYQDKYTDKFVPEVDLGRVYKLEGKDKKAVELFEKAVAKINGDDMLTQRIVKAFTDADLPEYAIKAYEQAIQRLGNPYLYAVQLANLYAKNNQIDKAMDVVMTGSPGQFITVDNVKALFLQWMGTDPKKLQTAQKYLMGRINEEPNNTYYVSLLTWIYTQKNDWDGALIQMEAVDERNNETGKTLIDFAHVAAAAKKYDIAFKAYDDVIAKGADKPLYGAAKSEKITAQLAQLKTTPNIQPESITALLKEYDAVFVAYPQNYSTPAASDYAMIAAQYADSIDKAIAILKYAITYPGTRVQQVGALSLQLGDYYVIKGKVWDASLIYSQVDKQFKQDMLGEDARFRNAKLHYYRGDFEWAQSMLSVLKRSTTELIANDALFLSVQITENVQDSNFYPLARFAYADLLLFQNKDKQAEALLDSISTAFPKHPLNDDILMQHAKIAMKHTNYDKAITFLTEIVQKFPEDVLADDAVFTMAEIYNYNLNKKDSAKEYYEKLIIDFPGSTFVQVARQKLGEINNPVP</sequence>
<feature type="chain" id="PRO_5015640732" description="Outer membrane lipoprotein BamD-like domain-containing protein" evidence="1">
    <location>
        <begin position="29"/>
        <end position="617"/>
    </location>
</feature>
<dbReference type="RefSeq" id="WP_105038587.1">
    <property type="nucleotide sequence ID" value="NZ_PPSL01000002.1"/>
</dbReference>
<proteinExistence type="predicted"/>
<protein>
    <recommendedName>
        <fullName evidence="4">Outer membrane lipoprotein BamD-like domain-containing protein</fullName>
    </recommendedName>
</protein>
<dbReference type="Pfam" id="PF25058">
    <property type="entry name" value="ARM_TT21"/>
    <property type="match status" value="1"/>
</dbReference>
<dbReference type="InterPro" id="IPR011990">
    <property type="entry name" value="TPR-like_helical_dom_sf"/>
</dbReference>
<dbReference type="GO" id="GO:0051301">
    <property type="term" value="P:cell division"/>
    <property type="evidence" value="ECO:0007669"/>
    <property type="project" value="TreeGrafter"/>
</dbReference>
<keyword evidence="1" id="KW-0732">Signal</keyword>
<dbReference type="Gene3D" id="1.25.40.10">
    <property type="entry name" value="Tetratricopeptide repeat domain"/>
    <property type="match status" value="3"/>
</dbReference>
<evidence type="ECO:0008006" key="4">
    <source>
        <dbReference type="Google" id="ProtNLM"/>
    </source>
</evidence>
<dbReference type="PANTHER" id="PTHR12558:SF44">
    <property type="entry name" value="TETRATRICOPEPTIDE REPEAT-CONTAINING PROTEIN"/>
    <property type="match status" value="1"/>
</dbReference>
<evidence type="ECO:0000313" key="2">
    <source>
        <dbReference type="EMBL" id="PQJ11707.1"/>
    </source>
</evidence>
<reference evidence="2 3" key="1">
    <citation type="submission" date="2018-01" db="EMBL/GenBank/DDBJ databases">
        <title>A novel member of the phylum Bacteroidetes isolated from glacier ice.</title>
        <authorList>
            <person name="Liu Q."/>
            <person name="Xin Y.-H."/>
        </authorList>
    </citation>
    <scope>NUCLEOTIDE SEQUENCE [LARGE SCALE GENOMIC DNA]</scope>
    <source>
        <strain evidence="2 3">RB1R16</strain>
    </source>
</reference>
<accession>A0A2S7SYL8</accession>